<comment type="caution">
    <text evidence="2">The sequence shown here is derived from an EMBL/GenBank/DDBJ whole genome shotgun (WGS) entry which is preliminary data.</text>
</comment>
<keyword evidence="3" id="KW-1185">Reference proteome</keyword>
<dbReference type="InterPro" id="IPR003010">
    <property type="entry name" value="C-N_Hydrolase"/>
</dbReference>
<dbReference type="InterPro" id="IPR036526">
    <property type="entry name" value="C-N_Hydrolase_sf"/>
</dbReference>
<evidence type="ECO:0000259" key="1">
    <source>
        <dbReference type="PROSITE" id="PS50263"/>
    </source>
</evidence>
<dbReference type="Pfam" id="PF00795">
    <property type="entry name" value="CN_hydrolase"/>
    <property type="match status" value="1"/>
</dbReference>
<evidence type="ECO:0000313" key="3">
    <source>
        <dbReference type="Proteomes" id="UP001207654"/>
    </source>
</evidence>
<dbReference type="PANTHER" id="PTHR47799:SF1">
    <property type="entry name" value="OMEGA-AMIDASE YAFV"/>
    <property type="match status" value="1"/>
</dbReference>
<proteinExistence type="predicted"/>
<reference evidence="2 3" key="1">
    <citation type="submission" date="2022-11" db="EMBL/GenBank/DDBJ databases">
        <title>Minimal conservation of predation-associated metabolite biosynthetic gene clusters underscores biosynthetic potential of Myxococcota including descriptions for ten novel species: Archangium lansinium sp. nov., Myxococcus landrumus sp. nov., Nannocystis bai.</title>
        <authorList>
            <person name="Ahearne A."/>
            <person name="Stevens C."/>
            <person name="Phillips K."/>
        </authorList>
    </citation>
    <scope>NUCLEOTIDE SEQUENCE [LARGE SCALE GENOMIC DNA]</scope>
    <source>
        <strain evidence="2 3">MIWBW</strain>
    </source>
</reference>
<dbReference type="GO" id="GO:0016787">
    <property type="term" value="F:hydrolase activity"/>
    <property type="evidence" value="ECO:0007669"/>
    <property type="project" value="UniProtKB-KW"/>
</dbReference>
<name>A0ABT4AB31_9BACT</name>
<organism evidence="2 3">
    <name type="scientific">Archangium lansingense</name>
    <dbReference type="NCBI Taxonomy" id="2995310"/>
    <lineage>
        <taxon>Bacteria</taxon>
        <taxon>Pseudomonadati</taxon>
        <taxon>Myxococcota</taxon>
        <taxon>Myxococcia</taxon>
        <taxon>Myxococcales</taxon>
        <taxon>Cystobacterineae</taxon>
        <taxon>Archangiaceae</taxon>
        <taxon>Archangium</taxon>
    </lineage>
</organism>
<dbReference type="PANTHER" id="PTHR47799">
    <property type="entry name" value="OMEGA-AMIDASE YAFV"/>
    <property type="match status" value="1"/>
</dbReference>
<sequence length="261" mass="27846">MSGRLSVALGQYDTGWHAPEASLAAAETLITRAAAGGARLVVLPEMATTGFTMDKTQATPLAGPVVSRLGELAARSGVWLVAGVAVREEDGADATAPCTVNTAIAFEPTGRVAAVHRKQRLFAYGGEHQHYRAGTTPTRLTIDGVRIALFICYELRFPELFGAVARDVDAMILIANWPAARRAHWDALLRARAIENQSYFVGVNRTGTAGGLTYDGGSAAFSPWGEELAPDTAPGVPLVTLEANKVAEVRERYPFLRDRAV</sequence>
<evidence type="ECO:0000313" key="2">
    <source>
        <dbReference type="EMBL" id="MCY1078127.1"/>
    </source>
</evidence>
<dbReference type="Gene3D" id="3.60.110.10">
    <property type="entry name" value="Carbon-nitrogen hydrolase"/>
    <property type="match status" value="1"/>
</dbReference>
<dbReference type="SUPFAM" id="SSF56317">
    <property type="entry name" value="Carbon-nitrogen hydrolase"/>
    <property type="match status" value="1"/>
</dbReference>
<dbReference type="EMBL" id="JAPNKA010000001">
    <property type="protein sequence ID" value="MCY1078127.1"/>
    <property type="molecule type" value="Genomic_DNA"/>
</dbReference>
<keyword evidence="2" id="KW-0378">Hydrolase</keyword>
<feature type="domain" description="CN hydrolase" evidence="1">
    <location>
        <begin position="5"/>
        <end position="245"/>
    </location>
</feature>
<dbReference type="Proteomes" id="UP001207654">
    <property type="component" value="Unassembled WGS sequence"/>
</dbReference>
<gene>
    <name evidence="2" type="ORF">OV287_26990</name>
</gene>
<protein>
    <submittedName>
        <fullName evidence="2">Carbon-nitrogen family hydrolase</fullName>
    </submittedName>
</protein>
<dbReference type="RefSeq" id="WP_267536922.1">
    <property type="nucleotide sequence ID" value="NZ_JAPNKA010000001.1"/>
</dbReference>
<dbReference type="InterPro" id="IPR052737">
    <property type="entry name" value="Omega-amidase_YafV"/>
</dbReference>
<accession>A0ABT4AB31</accession>
<dbReference type="PROSITE" id="PS50263">
    <property type="entry name" value="CN_HYDROLASE"/>
    <property type="match status" value="1"/>
</dbReference>